<keyword evidence="1" id="KW-0472">Membrane</keyword>
<dbReference type="PATRIC" id="fig|1158602.3.peg.780"/>
<protein>
    <submittedName>
        <fullName evidence="2">Uncharacterized protein</fullName>
    </submittedName>
</protein>
<accession>R2PH48</accession>
<feature type="transmembrane region" description="Helical" evidence="1">
    <location>
        <begin position="12"/>
        <end position="35"/>
    </location>
</feature>
<dbReference type="HOGENOM" id="CLU_1765215_0_0_9"/>
<keyword evidence="5" id="KW-1185">Reference proteome</keyword>
<reference evidence="2 4" key="1">
    <citation type="submission" date="2013-02" db="EMBL/GenBank/DDBJ databases">
        <title>The Genome Sequence of Enterococcus raffinosus ATCC_49464.</title>
        <authorList>
            <consortium name="The Broad Institute Genome Sequencing Platform"/>
            <consortium name="The Broad Institute Genome Sequencing Center for Infectious Disease"/>
            <person name="Earl A.M."/>
            <person name="Gilmore M.S."/>
            <person name="Lebreton F."/>
            <person name="Walker B."/>
            <person name="Young S.K."/>
            <person name="Zeng Q."/>
            <person name="Gargeya S."/>
            <person name="Fitzgerald M."/>
            <person name="Haas B."/>
            <person name="Abouelleil A."/>
            <person name="Alvarado L."/>
            <person name="Arachchi H.M."/>
            <person name="Berlin A.M."/>
            <person name="Chapman S.B."/>
            <person name="Dewar J."/>
            <person name="Goldberg J."/>
            <person name="Griggs A."/>
            <person name="Gujja S."/>
            <person name="Hansen M."/>
            <person name="Howarth C."/>
            <person name="Imamovic A."/>
            <person name="Larimer J."/>
            <person name="McCowan C."/>
            <person name="Murphy C."/>
            <person name="Neiman D."/>
            <person name="Pearson M."/>
            <person name="Priest M."/>
            <person name="Roberts A."/>
            <person name="Saif S."/>
            <person name="Shea T."/>
            <person name="Sisk P."/>
            <person name="Sykes S."/>
            <person name="Wortman J."/>
            <person name="Nusbaum C."/>
            <person name="Birren B."/>
        </authorList>
    </citation>
    <scope>NUCLEOTIDE SEQUENCE [LARGE SCALE GENOMIC DNA]</scope>
    <source>
        <strain evidence="2 4">ATCC 49464</strain>
    </source>
</reference>
<evidence type="ECO:0000313" key="3">
    <source>
        <dbReference type="EMBL" id="EOT77644.1"/>
    </source>
</evidence>
<dbReference type="Proteomes" id="UP000013877">
    <property type="component" value="Unassembled WGS sequence"/>
</dbReference>
<dbReference type="EMBL" id="AJAL01000001">
    <property type="protein sequence ID" value="EOH82518.1"/>
    <property type="molecule type" value="Genomic_DNA"/>
</dbReference>
<sequence length="147" mass="17003">MEIKRNSSSNQIFLNCLKTVAFLIWVTCPILFLPLAICMEYQTENKMKWFCSIWITGFIIFSIYWIWKYFKTNTAQTIQKIKIKDFGIAFGLFLLLRIIAVSGTLLNEYVTGNTMTSNDAALQATNPVASALCKESRREISLFDFWI</sequence>
<reference evidence="3 5" key="2">
    <citation type="submission" date="2013-03" db="EMBL/GenBank/DDBJ databases">
        <title>The Genome Sequence of Enterococcus raffinosus ATCC_49464 (PacBio/Illumina hybrid assembly).</title>
        <authorList>
            <consortium name="The Broad Institute Genomics Platform"/>
            <consortium name="The Broad Institute Genome Sequencing Center for Infectious Disease"/>
            <person name="Earl A."/>
            <person name="Russ C."/>
            <person name="Gilmore M."/>
            <person name="Surin D."/>
            <person name="Walker B."/>
            <person name="Young S."/>
            <person name="Zeng Q."/>
            <person name="Gargeya S."/>
            <person name="Fitzgerald M."/>
            <person name="Haas B."/>
            <person name="Abouelleil A."/>
            <person name="Allen A.W."/>
            <person name="Alvarado L."/>
            <person name="Arachchi H.M."/>
            <person name="Berlin A.M."/>
            <person name="Chapman S.B."/>
            <person name="Gainer-Dewar J."/>
            <person name="Goldberg J."/>
            <person name="Griggs A."/>
            <person name="Gujja S."/>
            <person name="Hansen M."/>
            <person name="Howarth C."/>
            <person name="Imamovic A."/>
            <person name="Ireland A."/>
            <person name="Larimer J."/>
            <person name="McCowan C."/>
            <person name="Murphy C."/>
            <person name="Pearson M."/>
            <person name="Poon T.W."/>
            <person name="Priest M."/>
            <person name="Roberts A."/>
            <person name="Saif S."/>
            <person name="Shea T."/>
            <person name="Sisk P."/>
            <person name="Sykes S."/>
            <person name="Wortman J."/>
            <person name="Nusbaum C."/>
            <person name="Birren B."/>
        </authorList>
    </citation>
    <scope>NUCLEOTIDE SEQUENCE [LARGE SCALE GENOMIC DNA]</scope>
    <source>
        <strain evidence="3 5">ATCC 49464</strain>
    </source>
</reference>
<comment type="caution">
    <text evidence="2">The sequence shown here is derived from an EMBL/GenBank/DDBJ whole genome shotgun (WGS) entry which is preliminary data.</text>
</comment>
<keyword evidence="1" id="KW-1133">Transmembrane helix</keyword>
<feature type="transmembrane region" description="Helical" evidence="1">
    <location>
        <begin position="47"/>
        <end position="67"/>
    </location>
</feature>
<proteinExistence type="predicted"/>
<name>R2PH48_9ENTE</name>
<dbReference type="OrthoDB" id="8607342at2"/>
<evidence type="ECO:0000313" key="4">
    <source>
        <dbReference type="Proteomes" id="UP000013877"/>
    </source>
</evidence>
<gene>
    <name evidence="3" type="ORF">I590_01180</name>
    <name evidence="2" type="ORF">UAK_00755</name>
</gene>
<evidence type="ECO:0000256" key="1">
    <source>
        <dbReference type="SAM" id="Phobius"/>
    </source>
</evidence>
<dbReference type="Proteomes" id="UP000014158">
    <property type="component" value="Unassembled WGS sequence"/>
</dbReference>
<dbReference type="AlphaFoldDB" id="R2PH48"/>
<feature type="transmembrane region" description="Helical" evidence="1">
    <location>
        <begin position="88"/>
        <end position="106"/>
    </location>
</feature>
<keyword evidence="1" id="KW-0812">Transmembrane</keyword>
<organism evidence="2 4">
    <name type="scientific">Enterococcus raffinosus ATCC 49464</name>
    <dbReference type="NCBI Taxonomy" id="1158602"/>
    <lineage>
        <taxon>Bacteria</taxon>
        <taxon>Bacillati</taxon>
        <taxon>Bacillota</taxon>
        <taxon>Bacilli</taxon>
        <taxon>Lactobacillales</taxon>
        <taxon>Enterococcaceae</taxon>
        <taxon>Enterococcus</taxon>
    </lineage>
</organism>
<dbReference type="EMBL" id="ASWF01000002">
    <property type="protein sequence ID" value="EOT77644.1"/>
    <property type="molecule type" value="Genomic_DNA"/>
</dbReference>
<dbReference type="RefSeq" id="WP_010744092.1">
    <property type="nucleotide sequence ID" value="NZ_ASWF01000002.1"/>
</dbReference>
<evidence type="ECO:0000313" key="5">
    <source>
        <dbReference type="Proteomes" id="UP000014158"/>
    </source>
</evidence>
<evidence type="ECO:0000313" key="2">
    <source>
        <dbReference type="EMBL" id="EOH82518.1"/>
    </source>
</evidence>